<dbReference type="HOGENOM" id="CLU_2502600_0_0_1"/>
<dbReference type="EMBL" id="FR824125">
    <property type="protein sequence ID" value="CCA19846.1"/>
    <property type="molecule type" value="Genomic_DNA"/>
</dbReference>
<gene>
    <name evidence="1" type="primary">AlNc14C80G5258</name>
    <name evidence="1" type="ORF">ALNC14_059890</name>
</gene>
<sequence length="86" mass="9765">MANESDVRVYMHMCKFIRKRATKKEIYNSTSIILKISSGSYSEKANILIGSEIYPALRNIAWECLDELAGCRMKHDDESNSGLCDT</sequence>
<reference evidence="1" key="1">
    <citation type="journal article" date="2011" name="PLoS Biol.">
        <title>Gene gain and loss during evolution of obligate parasitism in the white rust pathogen of Arabidopsis thaliana.</title>
        <authorList>
            <person name="Kemen E."/>
            <person name="Gardiner A."/>
            <person name="Schultz-Larsen T."/>
            <person name="Kemen A.C."/>
            <person name="Balmuth A.L."/>
            <person name="Robert-Seilaniantz A."/>
            <person name="Bailey K."/>
            <person name="Holub E."/>
            <person name="Studholme D.J."/>
            <person name="Maclean D."/>
            <person name="Jones J.D."/>
        </authorList>
    </citation>
    <scope>NUCLEOTIDE SEQUENCE</scope>
</reference>
<accession>F0WF64</accession>
<reference evidence="1" key="2">
    <citation type="submission" date="2011-02" db="EMBL/GenBank/DDBJ databases">
        <authorList>
            <person name="MacLean D."/>
        </authorList>
    </citation>
    <scope>NUCLEOTIDE SEQUENCE</scope>
</reference>
<protein>
    <submittedName>
        <fullName evidence="1">AlNc14C80G5258 protein</fullName>
    </submittedName>
</protein>
<proteinExistence type="predicted"/>
<evidence type="ECO:0000313" key="1">
    <source>
        <dbReference type="EMBL" id="CCA19846.1"/>
    </source>
</evidence>
<dbReference type="AlphaFoldDB" id="F0WF64"/>
<organism evidence="1">
    <name type="scientific">Albugo laibachii Nc14</name>
    <dbReference type="NCBI Taxonomy" id="890382"/>
    <lineage>
        <taxon>Eukaryota</taxon>
        <taxon>Sar</taxon>
        <taxon>Stramenopiles</taxon>
        <taxon>Oomycota</taxon>
        <taxon>Peronosporomycetes</taxon>
        <taxon>Albuginales</taxon>
        <taxon>Albuginaceae</taxon>
        <taxon>Albugo</taxon>
    </lineage>
</organism>
<name>F0WF64_9STRA</name>